<dbReference type="InterPro" id="IPR052715">
    <property type="entry name" value="RAYT_transposase"/>
</dbReference>
<feature type="domain" description="Transposase IS200-like" evidence="1">
    <location>
        <begin position="9"/>
        <end position="120"/>
    </location>
</feature>
<organism evidence="2 3">
    <name type="scientific">Mangrovivirga halotolerans</name>
    <dbReference type="NCBI Taxonomy" id="2993936"/>
    <lineage>
        <taxon>Bacteria</taxon>
        <taxon>Pseudomonadati</taxon>
        <taxon>Bacteroidota</taxon>
        <taxon>Cytophagia</taxon>
        <taxon>Cytophagales</taxon>
        <taxon>Mangrovivirgaceae</taxon>
        <taxon>Mangrovivirga</taxon>
    </lineage>
</organism>
<evidence type="ECO:0000313" key="2">
    <source>
        <dbReference type="EMBL" id="MCX2742677.1"/>
    </source>
</evidence>
<dbReference type="PANTHER" id="PTHR36966:SF1">
    <property type="entry name" value="REP-ASSOCIATED TYROSINE TRANSPOSASE"/>
    <property type="match status" value="1"/>
</dbReference>
<evidence type="ECO:0000259" key="1">
    <source>
        <dbReference type="SMART" id="SM01321"/>
    </source>
</evidence>
<dbReference type="InterPro" id="IPR036515">
    <property type="entry name" value="Transposase_17_sf"/>
</dbReference>
<dbReference type="Proteomes" id="UP001209885">
    <property type="component" value="Unassembled WGS sequence"/>
</dbReference>
<dbReference type="InterPro" id="IPR002686">
    <property type="entry name" value="Transposase_17"/>
</dbReference>
<dbReference type="PANTHER" id="PTHR36966">
    <property type="entry name" value="REP-ASSOCIATED TYROSINE TRANSPOSASE"/>
    <property type="match status" value="1"/>
</dbReference>
<reference evidence="2 3" key="1">
    <citation type="submission" date="2022-11" db="EMBL/GenBank/DDBJ databases">
        <title>The characterization of three novel Bacteroidetes species and genomic analysis of their roles in tidal elemental geochemical cycles.</title>
        <authorList>
            <person name="Ma K."/>
        </authorList>
    </citation>
    <scope>NUCLEOTIDE SEQUENCE [LARGE SCALE GENOMIC DNA]</scope>
    <source>
        <strain evidence="2 3">M17</strain>
    </source>
</reference>
<keyword evidence="3" id="KW-1185">Reference proteome</keyword>
<evidence type="ECO:0000313" key="3">
    <source>
        <dbReference type="Proteomes" id="UP001209885"/>
    </source>
</evidence>
<dbReference type="RefSeq" id="WP_266054967.1">
    <property type="nucleotide sequence ID" value="NZ_JAPFQN010000002.1"/>
</dbReference>
<protein>
    <submittedName>
        <fullName evidence="2">Transposase</fullName>
    </submittedName>
</protein>
<name>A0ABT3RM48_9BACT</name>
<dbReference type="SMART" id="SM01321">
    <property type="entry name" value="Y1_Tnp"/>
    <property type="match status" value="1"/>
</dbReference>
<proteinExistence type="predicted"/>
<dbReference type="Gene3D" id="3.30.70.1290">
    <property type="entry name" value="Transposase IS200-like"/>
    <property type="match status" value="1"/>
</dbReference>
<accession>A0ABT3RM48</accession>
<dbReference type="NCBIfam" id="NF047646">
    <property type="entry name" value="REP_Tyr_transpos"/>
    <property type="match status" value="1"/>
</dbReference>
<sequence length="154" mass="17955">MSEKYKFSDPQGIYFVTCTVVHWIDLFTQKHFRYIVIDSLKHCQENKGLIIYSWCIMPSHIHLIVSTEGLELTAILRAFKNAESRLKRIVNNKVWQDGNHPVLLEANKFINQKLAYIHNNPVEAEIVDEPEEYLYSSARDYCGNKNGLLRVTII</sequence>
<dbReference type="EMBL" id="JAPFQN010000002">
    <property type="protein sequence ID" value="MCX2742677.1"/>
    <property type="molecule type" value="Genomic_DNA"/>
</dbReference>
<comment type="caution">
    <text evidence="2">The sequence shown here is derived from an EMBL/GenBank/DDBJ whole genome shotgun (WGS) entry which is preliminary data.</text>
</comment>
<gene>
    <name evidence="2" type="ORF">OO013_02305</name>
</gene>
<dbReference type="SUPFAM" id="SSF143422">
    <property type="entry name" value="Transposase IS200-like"/>
    <property type="match status" value="1"/>
</dbReference>
<dbReference type="Pfam" id="PF01797">
    <property type="entry name" value="Y1_Tnp"/>
    <property type="match status" value="1"/>
</dbReference>